<feature type="domain" description="Fatty acid hydroxylase" evidence="2">
    <location>
        <begin position="236"/>
        <end position="358"/>
    </location>
</feature>
<name>A0A7S2DTR8_9DINO</name>
<sequence length="417" mass="47627">MDFVRGNIKLLRTFLACHRILYRLPKSLYTIGTSCEIHVPAKPRELYEAEVRALQEYVTARTPAQRPADITLALLMAQRTLWVAAAASQNFTAFVLAGLLQFVVAPYSFGISLLTSGMYFMTFCLGHLVTALVLQPLPLPSLFFEIDGRFIAGLLCVDFLVNCFYAFIKCKSSKPKRFPLKKSLQHIAYGTFNTKTYLLLVFLFCRGSRFNLCWLLVDAALGLGALVNNLVQRSCLSWECIFYNAHRLGHLRVIYEHAHKAHHRLTDTLAFDAHAFSGNGFPEEWFLIFYDIAVMKVLGVPPPCLTFRMLKLQIWNKDGHQRKESEGFEGDQYHEDHHLVHRANFGFGHPMLDMYFGTYKGNNCSVQLGSTKFEKEEMGDGLVKFKVQVDGKYDAGNWQTLPFWQTWLFGKLGHPLR</sequence>
<evidence type="ECO:0000259" key="2">
    <source>
        <dbReference type="Pfam" id="PF04116"/>
    </source>
</evidence>
<keyword evidence="1" id="KW-1133">Transmembrane helix</keyword>
<evidence type="ECO:0000256" key="1">
    <source>
        <dbReference type="SAM" id="Phobius"/>
    </source>
</evidence>
<dbReference type="AlphaFoldDB" id="A0A7S2DTR8"/>
<evidence type="ECO:0000313" key="3">
    <source>
        <dbReference type="EMBL" id="CAD9462153.1"/>
    </source>
</evidence>
<keyword evidence="1" id="KW-0472">Membrane</keyword>
<feature type="transmembrane region" description="Helical" evidence="1">
    <location>
        <begin position="81"/>
        <end position="103"/>
    </location>
</feature>
<accession>A0A7S2DTR8</accession>
<protein>
    <recommendedName>
        <fullName evidence="2">Fatty acid hydroxylase domain-containing protein</fullName>
    </recommendedName>
</protein>
<dbReference type="GO" id="GO:0008610">
    <property type="term" value="P:lipid biosynthetic process"/>
    <property type="evidence" value="ECO:0007669"/>
    <property type="project" value="InterPro"/>
</dbReference>
<keyword evidence="1" id="KW-0812">Transmembrane</keyword>
<gene>
    <name evidence="3" type="ORF">AAND1436_LOCUS28286</name>
</gene>
<feature type="transmembrane region" description="Helical" evidence="1">
    <location>
        <begin position="146"/>
        <end position="167"/>
    </location>
</feature>
<dbReference type="EMBL" id="HBGQ01058534">
    <property type="protein sequence ID" value="CAD9462153.1"/>
    <property type="molecule type" value="Transcribed_RNA"/>
</dbReference>
<dbReference type="Pfam" id="PF04116">
    <property type="entry name" value="FA_hydroxylase"/>
    <property type="match status" value="1"/>
</dbReference>
<organism evidence="3">
    <name type="scientific">Alexandrium andersonii</name>
    <dbReference type="NCBI Taxonomy" id="327968"/>
    <lineage>
        <taxon>Eukaryota</taxon>
        <taxon>Sar</taxon>
        <taxon>Alveolata</taxon>
        <taxon>Dinophyceae</taxon>
        <taxon>Gonyaulacales</taxon>
        <taxon>Pyrocystaceae</taxon>
        <taxon>Alexandrium</taxon>
    </lineage>
</organism>
<dbReference type="GO" id="GO:0016491">
    <property type="term" value="F:oxidoreductase activity"/>
    <property type="evidence" value="ECO:0007669"/>
    <property type="project" value="InterPro"/>
</dbReference>
<reference evidence="3" key="1">
    <citation type="submission" date="2021-01" db="EMBL/GenBank/DDBJ databases">
        <authorList>
            <person name="Corre E."/>
            <person name="Pelletier E."/>
            <person name="Niang G."/>
            <person name="Scheremetjew M."/>
            <person name="Finn R."/>
            <person name="Kale V."/>
            <person name="Holt S."/>
            <person name="Cochrane G."/>
            <person name="Meng A."/>
            <person name="Brown T."/>
            <person name="Cohen L."/>
        </authorList>
    </citation>
    <scope>NUCLEOTIDE SEQUENCE</scope>
    <source>
        <strain evidence="3">CCMP2222</strain>
    </source>
</reference>
<feature type="transmembrane region" description="Helical" evidence="1">
    <location>
        <begin position="109"/>
        <end position="134"/>
    </location>
</feature>
<dbReference type="GO" id="GO:0005506">
    <property type="term" value="F:iron ion binding"/>
    <property type="evidence" value="ECO:0007669"/>
    <property type="project" value="InterPro"/>
</dbReference>
<dbReference type="InterPro" id="IPR006694">
    <property type="entry name" value="Fatty_acid_hydroxylase"/>
</dbReference>
<proteinExistence type="predicted"/>